<feature type="transmembrane region" description="Helical" evidence="1">
    <location>
        <begin position="214"/>
        <end position="240"/>
    </location>
</feature>
<feature type="transmembrane region" description="Helical" evidence="1">
    <location>
        <begin position="39"/>
        <end position="55"/>
    </location>
</feature>
<reference evidence="2" key="1">
    <citation type="journal article" date="2015" name="Nature">
        <title>Complex archaea that bridge the gap between prokaryotes and eukaryotes.</title>
        <authorList>
            <person name="Spang A."/>
            <person name="Saw J.H."/>
            <person name="Jorgensen S.L."/>
            <person name="Zaremba-Niedzwiedzka K."/>
            <person name="Martijn J."/>
            <person name="Lind A.E."/>
            <person name="van Eijk R."/>
            <person name="Schleper C."/>
            <person name="Guy L."/>
            <person name="Ettema T.J."/>
        </authorList>
    </citation>
    <scope>NUCLEOTIDE SEQUENCE</scope>
</reference>
<keyword evidence="1" id="KW-0812">Transmembrane</keyword>
<organism evidence="2">
    <name type="scientific">marine sediment metagenome</name>
    <dbReference type="NCBI Taxonomy" id="412755"/>
    <lineage>
        <taxon>unclassified sequences</taxon>
        <taxon>metagenomes</taxon>
        <taxon>ecological metagenomes</taxon>
    </lineage>
</organism>
<keyword evidence="1" id="KW-1133">Transmembrane helix</keyword>
<sequence length="252" mass="28757">MTLEFVDILQGSFSLIFVIISLIIGFSILIKYFEYKTRLYILVGVSWIGISFPWIPDSISFLMNITIQSSLDVGWYFIIGNTFLPVALLTWLTAYTDMIKKDAQKKILITTIIISSLFEIVFFTLLFLDMELIGTINPLRPFTVDFGIFITIYLVIIIFSMLITGVIFAQKSVKSENPEVKLKGKLLRAAFITFTIAAILDSLLGTIFEDPADPLLAIMVVFIRILLIISALEFYSGFLLPRWIRDIFMKKE</sequence>
<proteinExistence type="predicted"/>
<feature type="transmembrane region" description="Helical" evidence="1">
    <location>
        <begin position="148"/>
        <end position="169"/>
    </location>
</feature>
<dbReference type="AlphaFoldDB" id="A0A0F9NAV7"/>
<feature type="transmembrane region" description="Helical" evidence="1">
    <location>
        <begin position="12"/>
        <end position="32"/>
    </location>
</feature>
<name>A0A0F9NAV7_9ZZZZ</name>
<keyword evidence="1" id="KW-0472">Membrane</keyword>
<gene>
    <name evidence="2" type="ORF">LCGC14_1359220</name>
</gene>
<evidence type="ECO:0008006" key="3">
    <source>
        <dbReference type="Google" id="ProtNLM"/>
    </source>
</evidence>
<comment type="caution">
    <text evidence="2">The sequence shown here is derived from an EMBL/GenBank/DDBJ whole genome shotgun (WGS) entry which is preliminary data.</text>
</comment>
<feature type="transmembrane region" description="Helical" evidence="1">
    <location>
        <begin position="75"/>
        <end position="95"/>
    </location>
</feature>
<feature type="transmembrane region" description="Helical" evidence="1">
    <location>
        <begin position="107"/>
        <end position="128"/>
    </location>
</feature>
<protein>
    <recommendedName>
        <fullName evidence="3">Histidine kinase N-terminal 7TM region domain-containing protein</fullName>
    </recommendedName>
</protein>
<accession>A0A0F9NAV7</accession>
<feature type="transmembrane region" description="Helical" evidence="1">
    <location>
        <begin position="189"/>
        <end position="208"/>
    </location>
</feature>
<evidence type="ECO:0000256" key="1">
    <source>
        <dbReference type="SAM" id="Phobius"/>
    </source>
</evidence>
<dbReference type="EMBL" id="LAZR01008480">
    <property type="protein sequence ID" value="KKM78512.1"/>
    <property type="molecule type" value="Genomic_DNA"/>
</dbReference>
<evidence type="ECO:0000313" key="2">
    <source>
        <dbReference type="EMBL" id="KKM78512.1"/>
    </source>
</evidence>